<dbReference type="Pfam" id="PF14392">
    <property type="entry name" value="zf-CCHC_4"/>
    <property type="match status" value="1"/>
</dbReference>
<feature type="domain" description="Zinc knuckle CX2CX4HX4C" evidence="4">
    <location>
        <begin position="233"/>
        <end position="280"/>
    </location>
</feature>
<evidence type="ECO:0000256" key="1">
    <source>
        <dbReference type="SAM" id="MobiDB-lite"/>
    </source>
</evidence>
<feature type="domain" description="DUF4283" evidence="3">
    <location>
        <begin position="116"/>
        <end position="186"/>
    </location>
</feature>
<accession>A0A8X7WG02</accession>
<evidence type="ECO:0000313" key="5">
    <source>
        <dbReference type="EMBL" id="KAG2330119.1"/>
    </source>
</evidence>
<evidence type="ECO:0000313" key="6">
    <source>
        <dbReference type="Proteomes" id="UP000886595"/>
    </source>
</evidence>
<dbReference type="PANTHER" id="PTHR31286:SF163">
    <property type="entry name" value="ZINC KNUCKLE CX2CX4HX4C DOMAIN-CONTAINING PROTEIN"/>
    <property type="match status" value="1"/>
</dbReference>
<gene>
    <name evidence="5" type="ORF">Bca52824_001299</name>
</gene>
<comment type="caution">
    <text evidence="5">The sequence shown here is derived from an EMBL/GenBank/DDBJ whole genome shotgun (WGS) entry which is preliminary data.</text>
</comment>
<keyword evidence="2" id="KW-0812">Transmembrane</keyword>
<keyword evidence="2" id="KW-0472">Membrane</keyword>
<organism evidence="5 6">
    <name type="scientific">Brassica carinata</name>
    <name type="common">Ethiopian mustard</name>
    <name type="synonym">Abyssinian cabbage</name>
    <dbReference type="NCBI Taxonomy" id="52824"/>
    <lineage>
        <taxon>Eukaryota</taxon>
        <taxon>Viridiplantae</taxon>
        <taxon>Streptophyta</taxon>
        <taxon>Embryophyta</taxon>
        <taxon>Tracheophyta</taxon>
        <taxon>Spermatophyta</taxon>
        <taxon>Magnoliopsida</taxon>
        <taxon>eudicotyledons</taxon>
        <taxon>Gunneridae</taxon>
        <taxon>Pentapetalae</taxon>
        <taxon>rosids</taxon>
        <taxon>malvids</taxon>
        <taxon>Brassicales</taxon>
        <taxon>Brassicaceae</taxon>
        <taxon>Brassiceae</taxon>
        <taxon>Brassica</taxon>
    </lineage>
</organism>
<name>A0A8X7WG02_BRACI</name>
<evidence type="ECO:0000259" key="4">
    <source>
        <dbReference type="Pfam" id="PF14392"/>
    </source>
</evidence>
<evidence type="ECO:0000259" key="3">
    <source>
        <dbReference type="Pfam" id="PF14111"/>
    </source>
</evidence>
<evidence type="ECO:0000256" key="2">
    <source>
        <dbReference type="SAM" id="Phobius"/>
    </source>
</evidence>
<feature type="compositionally biased region" description="Basic and acidic residues" evidence="1">
    <location>
        <begin position="347"/>
        <end position="361"/>
    </location>
</feature>
<sequence length="611" mass="68157">MVIWGRTFKSIFIIGITFVSELEIYRDLEILVFLSQDLFVNVSGIWFIVRPQPLIILVYIELCVFGSCFKFFLLGFTMTQGNWIEKSGGKKVEMAKPGLRITVPKFDNSELIVSYSRTLIGRCMNPPKQDMKILLFMLPRIWNVEGRVAGVDLGLGRFQFNFDLEEDIVEVVKNEPFFFDHWMLSLVRIIFWVRVLDIPLQFRAAPIFQCVGEALGQIRGPIDLVGGRVRVEIDAFKPLIFSVAFEFEGGVEILATLRYEKLFGFCKECFRLTHDISRCPNLHKEDPVQLKGESMETQGGSATSYKAAVASDSRQFEVSRDGQQGRYQGPRGGDKGKGVTRNKHVPYKNEDSYHPYKDRFSKGNGKGSLSHGRYGSYGERKKGLQTRGTQQPRVDNGERDPIIPEKLMLDAFKGVLRSPVKETALVQPSSVVVFEETVAPLELASAAEMEVVGEQTSLEVQGESREKPKGREDALHSKELDEANLMIEGVLLSDSELLLEDCEEGEDWEQGEIMDFTEEQDANLDALGLGANKDALPTVKADGEVSVEVDGLVEGEGAKPKKKKNGQNGTEALGGAKKRGVQVFISPRKNLMVKAGAKQGDKGTKKAPPKQ</sequence>
<dbReference type="OrthoDB" id="1096772at2759"/>
<dbReference type="PANTHER" id="PTHR31286">
    <property type="entry name" value="GLYCINE-RICH CELL WALL STRUCTURAL PROTEIN 1.8-LIKE"/>
    <property type="match status" value="1"/>
</dbReference>
<keyword evidence="6" id="KW-1185">Reference proteome</keyword>
<reference evidence="5 6" key="1">
    <citation type="submission" date="2020-02" db="EMBL/GenBank/DDBJ databases">
        <authorList>
            <person name="Ma Q."/>
            <person name="Huang Y."/>
            <person name="Song X."/>
            <person name="Pei D."/>
        </authorList>
    </citation>
    <scope>NUCLEOTIDE SEQUENCE [LARGE SCALE GENOMIC DNA]</scope>
    <source>
        <strain evidence="5">Sxm20200214</strain>
        <tissue evidence="5">Leaf</tissue>
    </source>
</reference>
<dbReference type="Pfam" id="PF14111">
    <property type="entry name" value="DUF4283"/>
    <property type="match status" value="1"/>
</dbReference>
<dbReference type="AlphaFoldDB" id="A0A8X7WG02"/>
<keyword evidence="2" id="KW-1133">Transmembrane helix</keyword>
<feature type="region of interest" description="Disordered" evidence="1">
    <location>
        <begin position="592"/>
        <end position="611"/>
    </location>
</feature>
<protein>
    <recommendedName>
        <fullName evidence="7">DUF4283 domain-containing protein</fullName>
    </recommendedName>
</protein>
<feature type="compositionally biased region" description="Basic and acidic residues" evidence="1">
    <location>
        <begin position="462"/>
        <end position="474"/>
    </location>
</feature>
<feature type="region of interest" description="Disordered" evidence="1">
    <location>
        <begin position="553"/>
        <end position="580"/>
    </location>
</feature>
<dbReference type="InterPro" id="IPR025836">
    <property type="entry name" value="Zn_knuckle_CX2CX4HX4C"/>
</dbReference>
<dbReference type="EMBL" id="JAAMPC010000001">
    <property type="protein sequence ID" value="KAG2330119.1"/>
    <property type="molecule type" value="Genomic_DNA"/>
</dbReference>
<proteinExistence type="predicted"/>
<feature type="transmembrane region" description="Helical" evidence="2">
    <location>
        <begin position="56"/>
        <end position="76"/>
    </location>
</feature>
<dbReference type="Proteomes" id="UP000886595">
    <property type="component" value="Unassembled WGS sequence"/>
</dbReference>
<feature type="region of interest" description="Disordered" evidence="1">
    <location>
        <begin position="311"/>
        <end position="400"/>
    </location>
</feature>
<feature type="region of interest" description="Disordered" evidence="1">
    <location>
        <begin position="455"/>
        <end position="474"/>
    </location>
</feature>
<dbReference type="InterPro" id="IPR040256">
    <property type="entry name" value="At4g02000-like"/>
</dbReference>
<evidence type="ECO:0008006" key="7">
    <source>
        <dbReference type="Google" id="ProtNLM"/>
    </source>
</evidence>
<dbReference type="InterPro" id="IPR025558">
    <property type="entry name" value="DUF4283"/>
</dbReference>